<feature type="domain" description="Band 7" evidence="1">
    <location>
        <begin position="18"/>
        <end position="156"/>
    </location>
</feature>
<evidence type="ECO:0000313" key="3">
    <source>
        <dbReference type="Proteomes" id="UP000521199"/>
    </source>
</evidence>
<gene>
    <name evidence="2" type="ORF">HNQ52_001451</name>
</gene>
<dbReference type="RefSeq" id="WP_183960433.1">
    <property type="nucleotide sequence ID" value="NZ_JACHHP010000002.1"/>
</dbReference>
<accession>A0A7W8FYZ3</accession>
<dbReference type="Proteomes" id="UP000521199">
    <property type="component" value="Unassembled WGS sequence"/>
</dbReference>
<protein>
    <submittedName>
        <fullName evidence="2">Regulator of protease activity HflC (Stomatin/prohibitin superfamily)</fullName>
    </submittedName>
</protein>
<organism evidence="2 3">
    <name type="scientific">Chiayiivirga flava</name>
    <dbReference type="NCBI Taxonomy" id="659595"/>
    <lineage>
        <taxon>Bacteria</taxon>
        <taxon>Pseudomonadati</taxon>
        <taxon>Pseudomonadota</taxon>
        <taxon>Gammaproteobacteria</taxon>
        <taxon>Lysobacterales</taxon>
        <taxon>Lysobacteraceae</taxon>
        <taxon>Chiayiivirga</taxon>
    </lineage>
</organism>
<keyword evidence="2" id="KW-0378">Hydrolase</keyword>
<dbReference type="SMART" id="SM00244">
    <property type="entry name" value="PHB"/>
    <property type="match status" value="1"/>
</dbReference>
<dbReference type="GO" id="GO:0006508">
    <property type="term" value="P:proteolysis"/>
    <property type="evidence" value="ECO:0007669"/>
    <property type="project" value="UniProtKB-KW"/>
</dbReference>
<name>A0A7W8FYZ3_9GAMM</name>
<dbReference type="AlphaFoldDB" id="A0A7W8FYZ3"/>
<keyword evidence="3" id="KW-1185">Reference proteome</keyword>
<keyword evidence="2" id="KW-0645">Protease</keyword>
<dbReference type="GO" id="GO:0008233">
    <property type="term" value="F:peptidase activity"/>
    <property type="evidence" value="ECO:0007669"/>
    <property type="project" value="UniProtKB-KW"/>
</dbReference>
<comment type="caution">
    <text evidence="2">The sequence shown here is derived from an EMBL/GenBank/DDBJ whole genome shotgun (WGS) entry which is preliminary data.</text>
</comment>
<evidence type="ECO:0000259" key="1">
    <source>
        <dbReference type="SMART" id="SM00244"/>
    </source>
</evidence>
<dbReference type="Pfam" id="PF01145">
    <property type="entry name" value="Band_7"/>
    <property type="match status" value="1"/>
</dbReference>
<sequence>MDLILLLTLAPVAALALGGLRHVPEGMACTVHRFGRYARTLSPGLRWTIPFVDHIAHRVRLVGHQVAVPHVTDASLPTRGAVYYQILEPQRVGGALDTVDALVQREAGDGLSALLARAAADDADILSAQLKAELNQRLADLGLRVTRCKLDSARAA</sequence>
<evidence type="ECO:0000313" key="2">
    <source>
        <dbReference type="EMBL" id="MBB5207922.1"/>
    </source>
</evidence>
<dbReference type="InterPro" id="IPR001107">
    <property type="entry name" value="Band_7"/>
</dbReference>
<dbReference type="EMBL" id="JACHHP010000002">
    <property type="protein sequence ID" value="MBB5207922.1"/>
    <property type="molecule type" value="Genomic_DNA"/>
</dbReference>
<proteinExistence type="predicted"/>
<reference evidence="2 3" key="1">
    <citation type="submission" date="2020-08" db="EMBL/GenBank/DDBJ databases">
        <title>Genomic Encyclopedia of Type Strains, Phase IV (KMG-IV): sequencing the most valuable type-strain genomes for metagenomic binning, comparative biology and taxonomic classification.</title>
        <authorList>
            <person name="Goeker M."/>
        </authorList>
    </citation>
    <scope>NUCLEOTIDE SEQUENCE [LARGE SCALE GENOMIC DNA]</scope>
    <source>
        <strain evidence="2 3">DSM 24163</strain>
    </source>
</reference>